<feature type="region of interest" description="Disordered" evidence="1">
    <location>
        <begin position="70"/>
        <end position="119"/>
    </location>
</feature>
<organism evidence="2 3">
    <name type="scientific">Deinandra increscens subsp. villosa</name>
    <dbReference type="NCBI Taxonomy" id="3103831"/>
    <lineage>
        <taxon>Eukaryota</taxon>
        <taxon>Viridiplantae</taxon>
        <taxon>Streptophyta</taxon>
        <taxon>Embryophyta</taxon>
        <taxon>Tracheophyta</taxon>
        <taxon>Spermatophyta</taxon>
        <taxon>Magnoliopsida</taxon>
        <taxon>eudicotyledons</taxon>
        <taxon>Gunneridae</taxon>
        <taxon>Pentapetalae</taxon>
        <taxon>asterids</taxon>
        <taxon>campanulids</taxon>
        <taxon>Asterales</taxon>
        <taxon>Asteraceae</taxon>
        <taxon>Asteroideae</taxon>
        <taxon>Heliantheae alliance</taxon>
        <taxon>Madieae</taxon>
        <taxon>Madiinae</taxon>
        <taxon>Deinandra</taxon>
    </lineage>
</organism>
<dbReference type="AlphaFoldDB" id="A0AAP0GRR6"/>
<accession>A0AAP0GRR6</accession>
<protein>
    <submittedName>
        <fullName evidence="2">Uncharacterized protein</fullName>
    </submittedName>
</protein>
<feature type="compositionally biased region" description="Basic and acidic residues" evidence="1">
    <location>
        <begin position="97"/>
        <end position="111"/>
    </location>
</feature>
<feature type="region of interest" description="Disordered" evidence="1">
    <location>
        <begin position="136"/>
        <end position="157"/>
    </location>
</feature>
<reference evidence="2 3" key="1">
    <citation type="submission" date="2024-04" db="EMBL/GenBank/DDBJ databases">
        <title>The reference genome of an endangered Asteraceae, Deinandra increscens subsp. villosa, native to the Central Coast of California.</title>
        <authorList>
            <person name="Guilliams M."/>
            <person name="Hasenstab-Lehman K."/>
            <person name="Meyer R."/>
            <person name="Mcevoy S."/>
        </authorList>
    </citation>
    <scope>NUCLEOTIDE SEQUENCE [LARGE SCALE GENOMIC DNA]</scope>
    <source>
        <tissue evidence="2">Leaf</tissue>
    </source>
</reference>
<name>A0AAP0GRR6_9ASTR</name>
<feature type="compositionally biased region" description="Basic residues" evidence="1">
    <location>
        <begin position="19"/>
        <end position="28"/>
    </location>
</feature>
<proteinExistence type="predicted"/>
<dbReference type="EMBL" id="JBCNJP010000021">
    <property type="protein sequence ID" value="KAK9059176.1"/>
    <property type="molecule type" value="Genomic_DNA"/>
</dbReference>
<keyword evidence="3" id="KW-1185">Reference proteome</keyword>
<dbReference type="Proteomes" id="UP001408789">
    <property type="component" value="Unassembled WGS sequence"/>
</dbReference>
<evidence type="ECO:0000313" key="2">
    <source>
        <dbReference type="EMBL" id="KAK9059176.1"/>
    </source>
</evidence>
<feature type="compositionally biased region" description="Basic residues" evidence="1">
    <location>
        <begin position="35"/>
        <end position="46"/>
    </location>
</feature>
<evidence type="ECO:0000256" key="1">
    <source>
        <dbReference type="SAM" id="MobiDB-lite"/>
    </source>
</evidence>
<feature type="region of interest" description="Disordered" evidence="1">
    <location>
        <begin position="19"/>
        <end position="57"/>
    </location>
</feature>
<sequence length="188" mass="21863">MTCCKEKVVLVAVYEEKPRKKRLTKAKGKVSDNIKHHHHHHHHHIHVHESKNNNKNKGNRRAELLSYSQHLRESSKTKASTPPPHPPKSLVASSPTKDQETIKQVHDDQQKQKLKKQSGRLNMNNMFKCFAISYAKRKAKKKTKKKKKKSNESSSHKANLIMKQFSARTQKGASRFFIKLKAFIQKHR</sequence>
<feature type="compositionally biased region" description="Basic residues" evidence="1">
    <location>
        <begin position="136"/>
        <end position="149"/>
    </location>
</feature>
<gene>
    <name evidence="2" type="ORF">SSX86_021795</name>
</gene>
<comment type="caution">
    <text evidence="2">The sequence shown here is derived from an EMBL/GenBank/DDBJ whole genome shotgun (WGS) entry which is preliminary data.</text>
</comment>
<evidence type="ECO:0000313" key="3">
    <source>
        <dbReference type="Proteomes" id="UP001408789"/>
    </source>
</evidence>